<keyword evidence="8" id="KW-1185">Reference proteome</keyword>
<dbReference type="GO" id="GO:0005634">
    <property type="term" value="C:nucleus"/>
    <property type="evidence" value="ECO:0007669"/>
    <property type="project" value="TreeGrafter"/>
</dbReference>
<dbReference type="PROSITE" id="PS50102">
    <property type="entry name" value="RRM"/>
    <property type="match status" value="1"/>
</dbReference>
<dbReference type="GO" id="GO:0006913">
    <property type="term" value="P:nucleocytoplasmic transport"/>
    <property type="evidence" value="ECO:0007669"/>
    <property type="project" value="TreeGrafter"/>
</dbReference>
<dbReference type="Gene3D" id="3.10.110.10">
    <property type="entry name" value="Ubiquitin Conjugating Enzyme"/>
    <property type="match status" value="1"/>
</dbReference>
<dbReference type="InterPro" id="IPR000608">
    <property type="entry name" value="UBC"/>
</dbReference>
<dbReference type="InterPro" id="IPR035979">
    <property type="entry name" value="RBD_domain_sf"/>
</dbReference>
<keyword evidence="2" id="KW-0433">Leucine-rich repeat</keyword>
<dbReference type="SMART" id="SM00212">
    <property type="entry name" value="UBCc"/>
    <property type="match status" value="1"/>
</dbReference>
<feature type="domain" description="RRM" evidence="5">
    <location>
        <begin position="1258"/>
        <end position="1336"/>
    </location>
</feature>
<dbReference type="Proteomes" id="UP001295684">
    <property type="component" value="Unassembled WGS sequence"/>
</dbReference>
<dbReference type="InterPro" id="IPR012677">
    <property type="entry name" value="Nucleotide-bd_a/b_plait_sf"/>
</dbReference>
<evidence type="ECO:0000259" key="6">
    <source>
        <dbReference type="PROSITE" id="PS50127"/>
    </source>
</evidence>
<keyword evidence="1" id="KW-0343">GTPase activation</keyword>
<evidence type="ECO:0000256" key="3">
    <source>
        <dbReference type="ARBA" id="ARBA00022737"/>
    </source>
</evidence>
<evidence type="ECO:0000256" key="2">
    <source>
        <dbReference type="ARBA" id="ARBA00022614"/>
    </source>
</evidence>
<dbReference type="SUPFAM" id="SSF54495">
    <property type="entry name" value="UBC-like"/>
    <property type="match status" value="1"/>
</dbReference>
<dbReference type="CDD" id="cd00590">
    <property type="entry name" value="RRM_SF"/>
    <property type="match status" value="1"/>
</dbReference>
<evidence type="ECO:0000256" key="1">
    <source>
        <dbReference type="ARBA" id="ARBA00022468"/>
    </source>
</evidence>
<keyword evidence="3" id="KW-0677">Repeat</keyword>
<feature type="domain" description="UBC core" evidence="6">
    <location>
        <begin position="32"/>
        <end position="193"/>
    </location>
</feature>
<gene>
    <name evidence="7" type="ORF">ECRASSUSDP1_LOCUS7588</name>
</gene>
<dbReference type="SUPFAM" id="SSF52047">
    <property type="entry name" value="RNI-like"/>
    <property type="match status" value="2"/>
</dbReference>
<evidence type="ECO:0000256" key="4">
    <source>
        <dbReference type="PROSITE-ProRule" id="PRU00176"/>
    </source>
</evidence>
<evidence type="ECO:0000259" key="5">
    <source>
        <dbReference type="PROSITE" id="PS50102"/>
    </source>
</evidence>
<dbReference type="GO" id="GO:0005096">
    <property type="term" value="F:GTPase activator activity"/>
    <property type="evidence" value="ECO:0007669"/>
    <property type="project" value="UniProtKB-KW"/>
</dbReference>
<keyword evidence="4" id="KW-0694">RNA-binding</keyword>
<dbReference type="SUPFAM" id="SSF54928">
    <property type="entry name" value="RNA-binding domain, RBD"/>
    <property type="match status" value="1"/>
</dbReference>
<sequence>MEASNPNLKEDSLVNTLRKQLMESKNGGNLNYTEKRILKDLEEFQFNVNPEMGISAVPLKDNIYKWVANIKGIAETPYEGGIFHFEITIPNDYPNNPPQVEALTPITNNFFSGRKYRSEMVEGEWCSGYSLFSVLLQIQFGLYDYIGSSAQTIRTEAQNTKTYKCPLSEHNGESHIYPPFESALEGGPVDYAKKTEEEKLIEDTYCFHTRMNVKETIQGTGVGFSRTMRTTEVSRIYTTIDFVSQKAYKEGLRKGVNKKKFSHWLPLYFKETCNVDKTIDLFRKALSDISAGSKDKFEEEMILQIMPKLLLSHCVQSLTGTSYSSIKGLRMLNCYHRAFIFVLEHHPEMQFKLEQTIDSFINNEEFRGKENTPDLGMILAMICVSKRFTFKDIAKVYFEEKFTRCVFHIIKEIPAYETLNDETFNQEFAQNVYSKTSSSWQLIMFFAYYNNFIIDKNQGKRELNQIVEEYDKRYSRLYYKIEEEIQKEVDLIKSVGNFNDFFQKAGQDTKTNNEIKEMFINSVVISKNKGYHGGVNIYFPLPEIKDQVKEVLKEKVTLLTFYNPFDEDTKMMDDEEDFQKYVKKRFPWTKSYLSMCDETVTAEYLANESDLRNSSNKYNLNLKGEFQNLHVKGFSEGLKISSTNSPYKGYTWKDLFTKLDFEEFIYFNEYHQDEETLKTYLEMACPTIKGLVLKQPSRVSDDISFSVYTKIISACAGSLERLIVVGDTQAFPLSQGLFTCIRLGFKSAESIALKELEVHYVNYLDTYGEPMAADRIEAIKLIPLLKVIPDINTLRMTNISFSTENLDKIFEVIAPGNFKELSFVNCNIDKNVGKHLANKKLIEASNLEVLNLSHNKLEHAAGQVLRRLAGKEHFRVLDMSYNFLTHAQDTAKFFEGFIQKTPSLEYLNFAFTNLHNKISETDIEAIGTLPKLRGISFEASTCKMSQEQLKAMGKAIVASKNSEAPLDYVILRGCLNTYLDYEEFFASFSELSPAKEEEGLEGFELVDDPMDCQPAGQIKYLDISFGTFTSMFEQNRLKKGEFPGLKYVFTIVESLNMDSCKLDEKDARMIKYCLKEAKGKSTLKALTLSNNYFGIKGARAIATLEVPELDLSNCKLGVGGACAFSKLLPENIVIKKLNLYNNKIKVEGAKFIAKILEENKTLEFLDVGSNLIRNKGFESLKTCLTGGLKVLAAKNNCIKEKGFNEFMDAYHDNDDCQLKTLLLASNDVNMYTIKLTEEDLGDKLYIDLGIKLENHNERTLFLCGVNPKNTKPLLKKYFDKKGCGVIEHIDIIQGREKKKGKLNIFGFVKFAHKNGKMRVIQSLKEFEEQEIRLANK</sequence>
<accession>A0AAD1UJ00</accession>
<dbReference type="Gene3D" id="3.80.10.10">
    <property type="entry name" value="Ribonuclease Inhibitor"/>
    <property type="match status" value="2"/>
</dbReference>
<dbReference type="InterPro" id="IPR027038">
    <property type="entry name" value="RanGap"/>
</dbReference>
<comment type="caution">
    <text evidence="7">The sequence shown here is derived from an EMBL/GenBank/DDBJ whole genome shotgun (WGS) entry which is preliminary data.</text>
</comment>
<dbReference type="PANTHER" id="PTHR24113">
    <property type="entry name" value="RAN GTPASE-ACTIVATING PROTEIN 1"/>
    <property type="match status" value="1"/>
</dbReference>
<organism evidence="7 8">
    <name type="scientific">Euplotes crassus</name>
    <dbReference type="NCBI Taxonomy" id="5936"/>
    <lineage>
        <taxon>Eukaryota</taxon>
        <taxon>Sar</taxon>
        <taxon>Alveolata</taxon>
        <taxon>Ciliophora</taxon>
        <taxon>Intramacronucleata</taxon>
        <taxon>Spirotrichea</taxon>
        <taxon>Hypotrichia</taxon>
        <taxon>Euplotida</taxon>
        <taxon>Euplotidae</taxon>
        <taxon>Moneuplotes</taxon>
    </lineage>
</organism>
<dbReference type="PROSITE" id="PS50127">
    <property type="entry name" value="UBC_2"/>
    <property type="match status" value="1"/>
</dbReference>
<dbReference type="InterPro" id="IPR032675">
    <property type="entry name" value="LRR_dom_sf"/>
</dbReference>
<protein>
    <submittedName>
        <fullName evidence="7">Uncharacterized protein</fullName>
    </submittedName>
</protein>
<dbReference type="InterPro" id="IPR000504">
    <property type="entry name" value="RRM_dom"/>
</dbReference>
<dbReference type="PANTHER" id="PTHR24113:SF12">
    <property type="entry name" value="RAN GTPASE-ACTIVATING PROTEIN 1"/>
    <property type="match status" value="1"/>
</dbReference>
<dbReference type="GO" id="GO:0031267">
    <property type="term" value="F:small GTPase binding"/>
    <property type="evidence" value="ECO:0007669"/>
    <property type="project" value="TreeGrafter"/>
</dbReference>
<dbReference type="EMBL" id="CAMPGE010007393">
    <property type="protein sequence ID" value="CAI2366315.1"/>
    <property type="molecule type" value="Genomic_DNA"/>
</dbReference>
<dbReference type="CDD" id="cd23955">
    <property type="entry name" value="UBCc_invertebrate"/>
    <property type="match status" value="1"/>
</dbReference>
<proteinExistence type="predicted"/>
<evidence type="ECO:0000313" key="8">
    <source>
        <dbReference type="Proteomes" id="UP001295684"/>
    </source>
</evidence>
<dbReference type="GO" id="GO:0005829">
    <property type="term" value="C:cytosol"/>
    <property type="evidence" value="ECO:0007669"/>
    <property type="project" value="TreeGrafter"/>
</dbReference>
<reference evidence="7" key="1">
    <citation type="submission" date="2023-07" db="EMBL/GenBank/DDBJ databases">
        <authorList>
            <consortium name="AG Swart"/>
            <person name="Singh M."/>
            <person name="Singh A."/>
            <person name="Seah K."/>
            <person name="Emmerich C."/>
        </authorList>
    </citation>
    <scope>NUCLEOTIDE SEQUENCE</scope>
    <source>
        <strain evidence="7">DP1</strain>
    </source>
</reference>
<dbReference type="Pfam" id="PF00179">
    <property type="entry name" value="UQ_con"/>
    <property type="match status" value="1"/>
</dbReference>
<name>A0AAD1UJ00_EUPCR</name>
<dbReference type="SMART" id="SM00368">
    <property type="entry name" value="LRR_RI"/>
    <property type="match status" value="5"/>
</dbReference>
<dbReference type="GO" id="GO:0003723">
    <property type="term" value="F:RNA binding"/>
    <property type="evidence" value="ECO:0007669"/>
    <property type="project" value="UniProtKB-UniRule"/>
</dbReference>
<dbReference type="InterPro" id="IPR016135">
    <property type="entry name" value="UBQ-conjugating_enzyme/RWD"/>
</dbReference>
<dbReference type="Gene3D" id="3.30.70.330">
    <property type="match status" value="1"/>
</dbReference>
<dbReference type="GO" id="GO:0048471">
    <property type="term" value="C:perinuclear region of cytoplasm"/>
    <property type="evidence" value="ECO:0007669"/>
    <property type="project" value="TreeGrafter"/>
</dbReference>
<evidence type="ECO:0000313" key="7">
    <source>
        <dbReference type="EMBL" id="CAI2366315.1"/>
    </source>
</evidence>